<reference evidence="8 9" key="1">
    <citation type="submission" date="2024-02" db="EMBL/GenBank/DDBJ databases">
        <title>Complete genome sequence of Pelagibacterium nitratireducens ZH15.</title>
        <authorList>
            <person name="Zhao L.H."/>
        </authorList>
    </citation>
    <scope>NUCLEOTIDE SEQUENCE [LARGE SCALE GENOMIC DNA]</scope>
    <source>
        <strain evidence="8 9">ZH15</strain>
    </source>
</reference>
<keyword evidence="4" id="KW-0410">Iron transport</keyword>
<evidence type="ECO:0000256" key="2">
    <source>
        <dbReference type="ARBA" id="ARBA00008814"/>
    </source>
</evidence>
<feature type="signal peptide" evidence="6">
    <location>
        <begin position="1"/>
        <end position="30"/>
    </location>
</feature>
<comment type="similarity">
    <text evidence="2">Belongs to the bacterial solute-binding protein 8 family.</text>
</comment>
<dbReference type="PANTHER" id="PTHR30532:SF1">
    <property type="entry name" value="IRON(3+)-HYDROXAMATE-BINDING PROTEIN FHUD"/>
    <property type="match status" value="1"/>
</dbReference>
<protein>
    <submittedName>
        <fullName evidence="8">ABC transporter substrate-binding protein</fullName>
    </submittedName>
</protein>
<evidence type="ECO:0000256" key="6">
    <source>
        <dbReference type="SAM" id="SignalP"/>
    </source>
</evidence>
<organism evidence="8 9">
    <name type="scientific">Pelagibacterium nitratireducens</name>
    <dbReference type="NCBI Taxonomy" id="1046114"/>
    <lineage>
        <taxon>Bacteria</taxon>
        <taxon>Pseudomonadati</taxon>
        <taxon>Pseudomonadota</taxon>
        <taxon>Alphaproteobacteria</taxon>
        <taxon>Hyphomicrobiales</taxon>
        <taxon>Devosiaceae</taxon>
        <taxon>Pelagibacterium</taxon>
    </lineage>
</organism>
<evidence type="ECO:0000256" key="4">
    <source>
        <dbReference type="ARBA" id="ARBA00022496"/>
    </source>
</evidence>
<evidence type="ECO:0000313" key="8">
    <source>
        <dbReference type="EMBL" id="WWT33838.1"/>
    </source>
</evidence>
<dbReference type="Pfam" id="PF01497">
    <property type="entry name" value="Peripla_BP_2"/>
    <property type="match status" value="1"/>
</dbReference>
<gene>
    <name evidence="8" type="ORF">V6617_05100</name>
</gene>
<dbReference type="SUPFAM" id="SSF53807">
    <property type="entry name" value="Helical backbone' metal receptor"/>
    <property type="match status" value="1"/>
</dbReference>
<dbReference type="EMBL" id="CP146275">
    <property type="protein sequence ID" value="WWT33838.1"/>
    <property type="molecule type" value="Genomic_DNA"/>
</dbReference>
<keyword evidence="3" id="KW-0813">Transport</keyword>
<keyword evidence="5 6" id="KW-0732">Signal</keyword>
<proteinExistence type="inferred from homology"/>
<dbReference type="PROSITE" id="PS50983">
    <property type="entry name" value="FE_B12_PBP"/>
    <property type="match status" value="1"/>
</dbReference>
<dbReference type="RefSeq" id="WP_338609577.1">
    <property type="nucleotide sequence ID" value="NZ_CP146275.1"/>
</dbReference>
<dbReference type="InterPro" id="IPR002491">
    <property type="entry name" value="ABC_transptr_periplasmic_BD"/>
</dbReference>
<keyword evidence="4" id="KW-0406">Ion transport</keyword>
<keyword evidence="4" id="KW-0408">Iron</keyword>
<dbReference type="PANTHER" id="PTHR30532">
    <property type="entry name" value="IRON III DICITRATE-BINDING PERIPLASMIC PROTEIN"/>
    <property type="match status" value="1"/>
</dbReference>
<dbReference type="InterPro" id="IPR051313">
    <property type="entry name" value="Bact_iron-sidero_bind"/>
</dbReference>
<sequence length="340" mass="37361">MSFSFQSVGRLTRVAALVMVAGLSSFSALAQETRLFVDDMGHEVEVPVDPQRIVSLRGEQITSPLLELGAALVGSSGRVDPGVNNGDPYVRGAYDALGFRFENSDIAWVGDPNEYDLEAIAIAEPDLILLSEGGVDSYEQLSLIAPAVVIAGWEEDLLARYRKIADVAGKLDVYEQLLADWEVRFAAAQDVISQTIGDPASVSVGVIEPRSGAVRGFRTYDALTQIIHALGFSMPETIAELEESRIDLSPELVHQFDADFMISTYWPATGTTVQAIYELWDAAVPNWRQELHAAHNNQYFMVHREEMRAVSFAALRSVLNILVSQIATRDFVPLTTDEQI</sequence>
<feature type="domain" description="Fe/B12 periplasmic-binding" evidence="7">
    <location>
        <begin position="53"/>
        <end position="330"/>
    </location>
</feature>
<keyword evidence="9" id="KW-1185">Reference proteome</keyword>
<evidence type="ECO:0000256" key="5">
    <source>
        <dbReference type="ARBA" id="ARBA00022729"/>
    </source>
</evidence>
<dbReference type="Proteomes" id="UP001369958">
    <property type="component" value="Chromosome"/>
</dbReference>
<dbReference type="Gene3D" id="3.40.50.1980">
    <property type="entry name" value="Nitrogenase molybdenum iron protein domain"/>
    <property type="match status" value="2"/>
</dbReference>
<evidence type="ECO:0000256" key="1">
    <source>
        <dbReference type="ARBA" id="ARBA00004196"/>
    </source>
</evidence>
<comment type="subcellular location">
    <subcellularLocation>
        <location evidence="1">Cell envelope</location>
    </subcellularLocation>
</comment>
<evidence type="ECO:0000313" key="9">
    <source>
        <dbReference type="Proteomes" id="UP001369958"/>
    </source>
</evidence>
<feature type="chain" id="PRO_5046685150" evidence="6">
    <location>
        <begin position="31"/>
        <end position="340"/>
    </location>
</feature>
<accession>A0ABZ2I4E7</accession>
<name>A0ABZ2I4E7_9HYPH</name>
<evidence type="ECO:0000259" key="7">
    <source>
        <dbReference type="PROSITE" id="PS50983"/>
    </source>
</evidence>
<evidence type="ECO:0000256" key="3">
    <source>
        <dbReference type="ARBA" id="ARBA00022448"/>
    </source>
</evidence>